<feature type="domain" description="Cadherin" evidence="14">
    <location>
        <begin position="358"/>
        <end position="462"/>
    </location>
</feature>
<keyword evidence="8" id="KW-0130">Cell adhesion</keyword>
<keyword evidence="4 13" id="KW-0812">Transmembrane</keyword>
<feature type="domain" description="Cadherin" evidence="14">
    <location>
        <begin position="463"/>
        <end position="572"/>
    </location>
</feature>
<dbReference type="FunFam" id="2.60.40.60:FF:000006">
    <property type="entry name" value="Protocadherin alpha 2"/>
    <property type="match status" value="1"/>
</dbReference>
<dbReference type="InterPro" id="IPR020894">
    <property type="entry name" value="Cadherin_CS"/>
</dbReference>
<dbReference type="GO" id="GO:0007156">
    <property type="term" value="P:homophilic cell adhesion via plasma membrane adhesion molecules"/>
    <property type="evidence" value="ECO:0007669"/>
    <property type="project" value="InterPro"/>
</dbReference>
<proteinExistence type="predicted"/>
<keyword evidence="10 13" id="KW-0472">Membrane</keyword>
<feature type="domain" description="Cadherin" evidence="14">
    <location>
        <begin position="252"/>
        <end position="357"/>
    </location>
</feature>
<evidence type="ECO:0000256" key="13">
    <source>
        <dbReference type="SAM" id="Phobius"/>
    </source>
</evidence>
<sequence length="849" mass="94347">MDVLCSHIARNTGSISGVVRRLTRFLVLLVFVLTVARGQVRYSIPEEMNKGSVVGNIVQDLGLDVKRMKSGRARIFTEDSREYIGLNVDKGTLVVRERIDREELCAQVTPCSLHFQIILENPMELHRIDVEILDINDHAPVFARKEIHFDIRESAVPGARFSLDNARDPDVGLNALQRYTLNPTDHFTLKELSRNDGTKYVEMVLQTPLDREQQEEHKLILTAFDGGSPQKSGTVRITVVVIDANDNHPVFSQPVYRVSLPENTEKGRTLVIVSAADKDKGSNGEVTYSFSQSTGIEALNLFCIDSNTGEIKVNALLDYEKSKQYELNIEAIDNGGLTDTSKVLVEITDVNDNAPVISVISFSNPIPEDSAPETVIAMLNIKDIDSGKNGQVKCSVNSDLPFRIKSSSSNFYSLVTDQFLDREKVSEYNITIRATDEGSPSFSTNKTLQLKISDVNDNAPVFQRQFYTAYVMENNTPGVSIFAVTASDKDSGNNARISYFLEDVLVNGVSASTYISVHTESGEILAVRSFDYEQTKEFNIRVKAQDGGNPPLSSNVSVKIIIQDQNDNAPQVLYPVQTGGSVVAEMVPRSADVGYLVSKVVAVDVDSGQNAWLSYKLQKATDRALFEVGAQNGEIRTVRQVTDKDAVKQKLTVVVEDNGQPSRSATVNINVAVADSFPEVLSEFTDFTHIKDYNDNLTFYLVLALAVVSFLFIVSIIAILSVKCYRWRRERMFYKSGANLPVIPYYPPLYADVGGTGTLQHVYNYEVCRTTDSRKSDLKYARPSSESIISLDTSGTQTLTHVQKQKLNHDSEDQRFSRNRNWIVQFASWTSFVLISPGTQALSLVLFDG</sequence>
<evidence type="ECO:0000313" key="16">
    <source>
        <dbReference type="Proteomes" id="UP001501920"/>
    </source>
</evidence>
<accession>A0A3B4D8U0</accession>
<dbReference type="FunFam" id="2.60.40.60:FF:000004">
    <property type="entry name" value="Protocadherin 1 gamma 2"/>
    <property type="match status" value="1"/>
</dbReference>
<dbReference type="PRINTS" id="PR00205">
    <property type="entry name" value="CADHERIN"/>
</dbReference>
<dbReference type="PANTHER" id="PTHR24028">
    <property type="entry name" value="CADHERIN-87A"/>
    <property type="match status" value="1"/>
</dbReference>
<keyword evidence="9 13" id="KW-1133">Transmembrane helix</keyword>
<reference evidence="15" key="3">
    <citation type="submission" date="2025-09" db="UniProtKB">
        <authorList>
            <consortium name="Ensembl"/>
        </authorList>
    </citation>
    <scope>IDENTIFICATION</scope>
</reference>
<name>A0A3B4D8U0_PYGNA</name>
<dbReference type="SMART" id="SM00112">
    <property type="entry name" value="CA"/>
    <property type="match status" value="6"/>
</dbReference>
<evidence type="ECO:0000256" key="11">
    <source>
        <dbReference type="ARBA" id="ARBA00023180"/>
    </source>
</evidence>
<dbReference type="Ensembl" id="ENSPNAT00000029972.2">
    <property type="protein sequence ID" value="ENSPNAP00000019853.2"/>
    <property type="gene ID" value="ENSPNAG00000026594.2"/>
</dbReference>
<dbReference type="PANTHER" id="PTHR24028:SF296">
    <property type="entry name" value="PROTOCADHERIN 1 GAMMA 11 PRECURSOR-RELATED"/>
    <property type="match status" value="1"/>
</dbReference>
<dbReference type="GO" id="GO:0005509">
    <property type="term" value="F:calcium ion binding"/>
    <property type="evidence" value="ECO:0007669"/>
    <property type="project" value="UniProtKB-UniRule"/>
</dbReference>
<evidence type="ECO:0000259" key="14">
    <source>
        <dbReference type="PROSITE" id="PS50268"/>
    </source>
</evidence>
<keyword evidence="11" id="KW-0325">Glycoprotein</keyword>
<dbReference type="FunFam" id="2.60.40.60:FF:000129">
    <property type="entry name" value="protocadherin alpha-C2 isoform X1"/>
    <property type="match status" value="1"/>
</dbReference>
<feature type="transmembrane region" description="Helical" evidence="13">
    <location>
        <begin position="697"/>
        <end position="722"/>
    </location>
</feature>
<comment type="function">
    <text evidence="1">Potential calcium-dependent cell-adhesion protein. May be involved in the establishment and maintenance of specific neuronal connections in the brain.</text>
</comment>
<organism evidence="15 16">
    <name type="scientific">Pygocentrus nattereri</name>
    <name type="common">Red-bellied piranha</name>
    <dbReference type="NCBI Taxonomy" id="42514"/>
    <lineage>
        <taxon>Eukaryota</taxon>
        <taxon>Metazoa</taxon>
        <taxon>Chordata</taxon>
        <taxon>Craniata</taxon>
        <taxon>Vertebrata</taxon>
        <taxon>Euteleostomi</taxon>
        <taxon>Actinopterygii</taxon>
        <taxon>Neopterygii</taxon>
        <taxon>Teleostei</taxon>
        <taxon>Ostariophysi</taxon>
        <taxon>Characiformes</taxon>
        <taxon>Characoidei</taxon>
        <taxon>Pygocentrus</taxon>
    </lineage>
</organism>
<evidence type="ECO:0000256" key="4">
    <source>
        <dbReference type="ARBA" id="ARBA00022692"/>
    </source>
</evidence>
<dbReference type="CDD" id="cd11304">
    <property type="entry name" value="Cadherin_repeat"/>
    <property type="match status" value="6"/>
</dbReference>
<comment type="subcellular location">
    <subcellularLocation>
        <location evidence="2">Cell membrane</location>
        <topology evidence="2">Single-pass type I membrane protein</topology>
    </subcellularLocation>
</comment>
<keyword evidence="7 12" id="KW-0106">Calcium</keyword>
<dbReference type="Pfam" id="PF16492">
    <property type="entry name" value="Cadherin_C_2"/>
    <property type="match status" value="1"/>
</dbReference>
<dbReference type="FunFam" id="2.60.40.60:FF:000002">
    <property type="entry name" value="Protocadherin alpha 2"/>
    <property type="match status" value="1"/>
</dbReference>
<keyword evidence="5" id="KW-0732">Signal</keyword>
<evidence type="ECO:0000256" key="3">
    <source>
        <dbReference type="ARBA" id="ARBA00022475"/>
    </source>
</evidence>
<dbReference type="Pfam" id="PF08266">
    <property type="entry name" value="Cadherin_2"/>
    <property type="match status" value="1"/>
</dbReference>
<dbReference type="PROSITE" id="PS00232">
    <property type="entry name" value="CADHERIN_1"/>
    <property type="match status" value="3"/>
</dbReference>
<dbReference type="InterPro" id="IPR032455">
    <property type="entry name" value="Cadherin_C"/>
</dbReference>
<dbReference type="GeneTree" id="ENSGT00940000164468"/>
<dbReference type="Pfam" id="PF00028">
    <property type="entry name" value="Cadherin"/>
    <property type="match status" value="5"/>
</dbReference>
<reference evidence="15 16" key="1">
    <citation type="submission" date="2020-10" db="EMBL/GenBank/DDBJ databases">
        <title>Pygocentrus nattereri (red-bellied piranha) genome, fPygNat1, primary haplotype.</title>
        <authorList>
            <person name="Myers G."/>
            <person name="Meyer A."/>
            <person name="Karagic N."/>
            <person name="Pippel M."/>
            <person name="Winkler S."/>
            <person name="Tracey A."/>
            <person name="Wood J."/>
            <person name="Formenti G."/>
            <person name="Howe K."/>
            <person name="Fedrigo O."/>
            <person name="Jarvis E.D."/>
        </authorList>
    </citation>
    <scope>NUCLEOTIDE SEQUENCE [LARGE SCALE GENOMIC DNA]</scope>
</reference>
<evidence type="ECO:0000256" key="1">
    <source>
        <dbReference type="ARBA" id="ARBA00003436"/>
    </source>
</evidence>
<dbReference type="GO" id="GO:0009653">
    <property type="term" value="P:anatomical structure morphogenesis"/>
    <property type="evidence" value="ECO:0007669"/>
    <property type="project" value="UniProtKB-ARBA"/>
</dbReference>
<evidence type="ECO:0000256" key="7">
    <source>
        <dbReference type="ARBA" id="ARBA00022837"/>
    </source>
</evidence>
<feature type="transmembrane region" description="Helical" evidence="13">
    <location>
        <begin position="822"/>
        <end position="847"/>
    </location>
</feature>
<feature type="domain" description="Cadherin" evidence="14">
    <location>
        <begin position="38"/>
        <end position="142"/>
    </location>
</feature>
<feature type="domain" description="Cadherin" evidence="14">
    <location>
        <begin position="143"/>
        <end position="251"/>
    </location>
</feature>
<feature type="domain" description="Cadherin" evidence="14">
    <location>
        <begin position="587"/>
        <end position="684"/>
    </location>
</feature>
<dbReference type="FunFam" id="2.60.40.60:FF:000001">
    <property type="entry name" value="Protocadherin alpha 2"/>
    <property type="match status" value="1"/>
</dbReference>
<dbReference type="Gene3D" id="2.60.40.60">
    <property type="entry name" value="Cadherins"/>
    <property type="match status" value="6"/>
</dbReference>
<dbReference type="InterPro" id="IPR013164">
    <property type="entry name" value="Cadherin_N"/>
</dbReference>
<evidence type="ECO:0000256" key="12">
    <source>
        <dbReference type="PROSITE-ProRule" id="PRU00043"/>
    </source>
</evidence>
<keyword evidence="3" id="KW-1003">Cell membrane</keyword>
<keyword evidence="6" id="KW-0677">Repeat</keyword>
<evidence type="ECO:0000256" key="6">
    <source>
        <dbReference type="ARBA" id="ARBA00022737"/>
    </source>
</evidence>
<dbReference type="InterPro" id="IPR002126">
    <property type="entry name" value="Cadherin-like_dom"/>
</dbReference>
<protein>
    <recommendedName>
        <fullName evidence="14">Cadherin domain-containing protein</fullName>
    </recommendedName>
</protein>
<evidence type="ECO:0000256" key="8">
    <source>
        <dbReference type="ARBA" id="ARBA00022889"/>
    </source>
</evidence>
<dbReference type="GO" id="GO:0005886">
    <property type="term" value="C:plasma membrane"/>
    <property type="evidence" value="ECO:0007669"/>
    <property type="project" value="UniProtKB-SubCell"/>
</dbReference>
<evidence type="ECO:0000313" key="15">
    <source>
        <dbReference type="Ensembl" id="ENSPNAP00000019853.2"/>
    </source>
</evidence>
<evidence type="ECO:0000256" key="5">
    <source>
        <dbReference type="ARBA" id="ARBA00022729"/>
    </source>
</evidence>
<dbReference type="InterPro" id="IPR015919">
    <property type="entry name" value="Cadherin-like_sf"/>
</dbReference>
<dbReference type="SUPFAM" id="SSF49313">
    <property type="entry name" value="Cadherin-like"/>
    <property type="match status" value="6"/>
</dbReference>
<evidence type="ECO:0000256" key="9">
    <source>
        <dbReference type="ARBA" id="ARBA00022989"/>
    </source>
</evidence>
<dbReference type="PROSITE" id="PS50268">
    <property type="entry name" value="CADHERIN_2"/>
    <property type="match status" value="6"/>
</dbReference>
<dbReference type="AlphaFoldDB" id="A0A3B4D8U0"/>
<dbReference type="Proteomes" id="UP001501920">
    <property type="component" value="Chromosome 11"/>
</dbReference>
<reference evidence="15" key="2">
    <citation type="submission" date="2025-08" db="UniProtKB">
        <authorList>
            <consortium name="Ensembl"/>
        </authorList>
    </citation>
    <scope>IDENTIFICATION</scope>
</reference>
<evidence type="ECO:0000256" key="2">
    <source>
        <dbReference type="ARBA" id="ARBA00004251"/>
    </source>
</evidence>
<evidence type="ECO:0000256" key="10">
    <source>
        <dbReference type="ARBA" id="ARBA00023136"/>
    </source>
</evidence>
<dbReference type="FunFam" id="2.60.40.60:FF:000018">
    <property type="entry name" value="Protocadherin gamma c3"/>
    <property type="match status" value="1"/>
</dbReference>
<dbReference type="InterPro" id="IPR050174">
    <property type="entry name" value="Protocadherin/Cadherin-CA"/>
</dbReference>
<keyword evidence="16" id="KW-1185">Reference proteome</keyword>